<evidence type="ECO:0000256" key="4">
    <source>
        <dbReference type="ARBA" id="ARBA00022475"/>
    </source>
</evidence>
<evidence type="ECO:0000313" key="17">
    <source>
        <dbReference type="EMBL" id="AEH83749.1"/>
    </source>
</evidence>
<dbReference type="InterPro" id="IPR010065">
    <property type="entry name" value="AA_ABC_transptr_permease_3TM"/>
</dbReference>
<dbReference type="GO" id="GO:0043190">
    <property type="term" value="C:ATP-binding cassette (ABC) transporter complex"/>
    <property type="evidence" value="ECO:0007669"/>
    <property type="project" value="InterPro"/>
</dbReference>
<dbReference type="NCBIfam" id="TIGR01726">
    <property type="entry name" value="HEQRo_perm_3TM"/>
    <property type="match status" value="1"/>
</dbReference>
<geneLocation type="plasmid" evidence="17 18">
    <name>pSmeSM11d</name>
</geneLocation>
<feature type="transmembrane region" description="Helical" evidence="14">
    <location>
        <begin position="58"/>
        <end position="76"/>
    </location>
</feature>
<dbReference type="AlphaFoldDB" id="F7XGS3"/>
<keyword evidence="4" id="KW-1003">Cell membrane</keyword>
<evidence type="ECO:0000256" key="13">
    <source>
        <dbReference type="ARBA" id="ARBA00073645"/>
    </source>
</evidence>
<comment type="function">
    <text evidence="11">Part of the ABC transporter complex GltIJKL involved in glutamate and aspartate uptake. Probably responsible for the translocation of the substrate across the membrane.</text>
</comment>
<dbReference type="FunFam" id="1.10.3720.10:FF:000006">
    <property type="entry name" value="Glutamate/aspartate ABC transporter, permease protein GltK"/>
    <property type="match status" value="1"/>
</dbReference>
<dbReference type="SUPFAM" id="SSF161098">
    <property type="entry name" value="MetI-like"/>
    <property type="match status" value="1"/>
</dbReference>
<sequence>MPRLCRRPDRRRGLCGSEERRSGGATPMNVASLATPPVDSKYEIAHLKLVPKRHIGRMIVAGGVLLLFAGLVRAFSVGQIEWSYVRDFLFAPAILVGLYNTLLMTVAAMGLGIVLGVVIAIMRISGNPVLSSIAIGYIWVFRGAPALLQLMLWFNLALIFPTLGIPGLFEFRTVDVMTPFVAAVLGLGISQGAYTSEVVRSGLLSVDSGQYEAARTIGMTQMMMLRRIVLPQAMRVMVPPVGNEVIGMVKLTSLASVIQYSEILHNAQIIYFANTRVLELLLVASFWYLLVVSVLSIGQHYIERYFGRGSKSIRSSM</sequence>
<dbReference type="KEGG" id="smx:SM11_pD0917"/>
<feature type="transmembrane region" description="Helical" evidence="14">
    <location>
        <begin position="88"/>
        <end position="121"/>
    </location>
</feature>
<feature type="transmembrane region" description="Helical" evidence="14">
    <location>
        <begin position="128"/>
        <end position="144"/>
    </location>
</feature>
<comment type="subunit">
    <text evidence="10">The HisPMQJ complex is composed of two ATP-binding proteins (HisP), two transmembrane proteins (HisM and HisQ) and a solute-binding protein (HisJ). The HisPMQ-ArgT complex is composed of two ATP-binding proteins (HisP), two transmembrane proteins (HisM and HisQ) and a solute-binding protein (ArgT).</text>
</comment>
<dbReference type="EMBL" id="CP001832">
    <property type="protein sequence ID" value="AEH83749.1"/>
    <property type="molecule type" value="Genomic_DNA"/>
</dbReference>
<dbReference type="InterPro" id="IPR035906">
    <property type="entry name" value="MetI-like_sf"/>
</dbReference>
<keyword evidence="7 14" id="KW-1133">Transmembrane helix</keyword>
<feature type="transmembrane region" description="Helical" evidence="14">
    <location>
        <begin position="280"/>
        <end position="302"/>
    </location>
</feature>
<keyword evidence="5 14" id="KW-0812">Transmembrane</keyword>
<feature type="region of interest" description="Disordered" evidence="15">
    <location>
        <begin position="1"/>
        <end position="28"/>
    </location>
</feature>
<feature type="compositionally biased region" description="Basic residues" evidence="15">
    <location>
        <begin position="1"/>
        <end position="10"/>
    </location>
</feature>
<dbReference type="GO" id="GO:0006865">
    <property type="term" value="P:amino acid transport"/>
    <property type="evidence" value="ECO:0007669"/>
    <property type="project" value="UniProtKB-KW"/>
</dbReference>
<dbReference type="Pfam" id="PF00528">
    <property type="entry name" value="BPD_transp_1"/>
    <property type="match status" value="1"/>
</dbReference>
<evidence type="ECO:0000256" key="1">
    <source>
        <dbReference type="ARBA" id="ARBA00004429"/>
    </source>
</evidence>
<dbReference type="HOGENOM" id="CLU_019602_1_2_5"/>
<evidence type="ECO:0000313" key="18">
    <source>
        <dbReference type="Proteomes" id="UP000009045"/>
    </source>
</evidence>
<evidence type="ECO:0000256" key="7">
    <source>
        <dbReference type="ARBA" id="ARBA00022989"/>
    </source>
</evidence>
<reference evidence="17 18" key="1">
    <citation type="journal article" date="2011" name="J. Biotechnol.">
        <title>The complete genome sequence of the dominant Sinorhizobium meliloti field isolate SM11 extends the S. meliloti pan-genome.</title>
        <authorList>
            <person name="Schneiker-Bekel S."/>
            <person name="Wibberg D."/>
            <person name="Bekel T."/>
            <person name="Blom J."/>
            <person name="Linke B."/>
            <person name="Neuweger H."/>
            <person name="Stiens M."/>
            <person name="Vorholter F.J."/>
            <person name="Weidner S."/>
            <person name="Goesmann A."/>
            <person name="Puhler A."/>
            <person name="Schluter A."/>
        </authorList>
    </citation>
    <scope>NUCLEOTIDE SEQUENCE [LARGE SCALE GENOMIC DNA]</scope>
    <source>
        <strain evidence="17 18">SM11</strain>
        <plasmid evidence="18">pSmeSM11d</plasmid>
    </source>
</reference>
<dbReference type="InterPro" id="IPR051322">
    <property type="entry name" value="AA_ABC_Transporter_Permease"/>
</dbReference>
<dbReference type="PANTHER" id="PTHR30450">
    <property type="entry name" value="ABC TRANSPORTER PERMEASE"/>
    <property type="match status" value="1"/>
</dbReference>
<dbReference type="Proteomes" id="UP000009045">
    <property type="component" value="Plasmid pSmeSM11d"/>
</dbReference>
<keyword evidence="3 14" id="KW-0813">Transport</keyword>
<dbReference type="PROSITE" id="PS50928">
    <property type="entry name" value="ABC_TM1"/>
    <property type="match status" value="1"/>
</dbReference>
<evidence type="ECO:0000256" key="10">
    <source>
        <dbReference type="ARBA" id="ARBA00046835"/>
    </source>
</evidence>
<evidence type="ECO:0000256" key="5">
    <source>
        <dbReference type="ARBA" id="ARBA00022692"/>
    </source>
</evidence>
<dbReference type="GO" id="GO:0022857">
    <property type="term" value="F:transmembrane transporter activity"/>
    <property type="evidence" value="ECO:0007669"/>
    <property type="project" value="InterPro"/>
</dbReference>
<feature type="domain" description="ABC transmembrane type-1" evidence="16">
    <location>
        <begin position="98"/>
        <end position="299"/>
    </location>
</feature>
<keyword evidence="8 14" id="KW-0472">Membrane</keyword>
<comment type="subunit">
    <text evidence="12">The complex is composed of two ATP-binding proteins (GltL), two transmembrane proteins (GltJ and GltK) and a solute-binding protein (GltI).</text>
</comment>
<evidence type="ECO:0000256" key="11">
    <source>
        <dbReference type="ARBA" id="ARBA00060298"/>
    </source>
</evidence>
<organism evidence="17 18">
    <name type="scientific">Sinorhizobium meliloti (strain SM11)</name>
    <dbReference type="NCBI Taxonomy" id="707241"/>
    <lineage>
        <taxon>Bacteria</taxon>
        <taxon>Pseudomonadati</taxon>
        <taxon>Pseudomonadota</taxon>
        <taxon>Alphaproteobacteria</taxon>
        <taxon>Hyphomicrobiales</taxon>
        <taxon>Rhizobiaceae</taxon>
        <taxon>Sinorhizobium/Ensifer group</taxon>
        <taxon>Sinorhizobium</taxon>
    </lineage>
</organism>
<dbReference type="PATRIC" id="fig|707241.3.peg.6611"/>
<evidence type="ECO:0000256" key="6">
    <source>
        <dbReference type="ARBA" id="ARBA00022970"/>
    </source>
</evidence>
<feature type="transmembrane region" description="Helical" evidence="14">
    <location>
        <begin position="150"/>
        <end position="169"/>
    </location>
</feature>
<evidence type="ECO:0000256" key="14">
    <source>
        <dbReference type="RuleBase" id="RU363032"/>
    </source>
</evidence>
<evidence type="ECO:0000256" key="12">
    <source>
        <dbReference type="ARBA" id="ARBA00062718"/>
    </source>
</evidence>
<proteinExistence type="inferred from homology"/>
<dbReference type="CDD" id="cd06261">
    <property type="entry name" value="TM_PBP2"/>
    <property type="match status" value="1"/>
</dbReference>
<gene>
    <name evidence="17" type="ordered locus">SM11_pD0917</name>
</gene>
<keyword evidence="6" id="KW-0029">Amino-acid transport</keyword>
<dbReference type="PANTHER" id="PTHR30450:SF2">
    <property type="entry name" value="ABC TRANSPORTER PERMEASE PROTEIN"/>
    <property type="match status" value="1"/>
</dbReference>
<evidence type="ECO:0000256" key="9">
    <source>
        <dbReference type="ARBA" id="ARBA00039779"/>
    </source>
</evidence>
<dbReference type="Gene3D" id="1.10.3720.10">
    <property type="entry name" value="MetI-like"/>
    <property type="match status" value="1"/>
</dbReference>
<comment type="subcellular location">
    <subcellularLocation>
        <location evidence="1">Cell inner membrane</location>
        <topology evidence="1">Multi-pass membrane protein</topology>
    </subcellularLocation>
    <subcellularLocation>
        <location evidence="14">Cell membrane</location>
        <topology evidence="14">Multi-pass membrane protein</topology>
    </subcellularLocation>
</comment>
<name>F7XGS3_SINMM</name>
<evidence type="ECO:0000256" key="2">
    <source>
        <dbReference type="ARBA" id="ARBA00010072"/>
    </source>
</evidence>
<comment type="similarity">
    <text evidence="2">Belongs to the binding-protein-dependent transport system permease family. HisMQ subfamily.</text>
</comment>
<evidence type="ECO:0000256" key="3">
    <source>
        <dbReference type="ARBA" id="ARBA00022448"/>
    </source>
</evidence>
<evidence type="ECO:0000256" key="15">
    <source>
        <dbReference type="SAM" id="MobiDB-lite"/>
    </source>
</evidence>
<protein>
    <recommendedName>
        <fullName evidence="13">Glutamate/aspartate import permease protein GltK</fullName>
    </recommendedName>
    <alternativeName>
        <fullName evidence="9">Histidine/lysine/arginine/ornithine transport system permease protein HisM</fullName>
    </alternativeName>
</protein>
<evidence type="ECO:0000256" key="8">
    <source>
        <dbReference type="ARBA" id="ARBA00023136"/>
    </source>
</evidence>
<evidence type="ECO:0000259" key="16">
    <source>
        <dbReference type="PROSITE" id="PS50928"/>
    </source>
</evidence>
<dbReference type="InterPro" id="IPR000515">
    <property type="entry name" value="MetI-like"/>
</dbReference>
<keyword evidence="17" id="KW-0614">Plasmid</keyword>
<accession>F7XGS3</accession>